<keyword evidence="1" id="KW-0808">Transferase</keyword>
<dbReference type="InterPro" id="IPR011009">
    <property type="entry name" value="Kinase-like_dom_sf"/>
</dbReference>
<organism evidence="1 2">
    <name type="scientific">Tritrichomonas foetus</name>
    <dbReference type="NCBI Taxonomy" id="1144522"/>
    <lineage>
        <taxon>Eukaryota</taxon>
        <taxon>Metamonada</taxon>
        <taxon>Parabasalia</taxon>
        <taxon>Tritrichomonadida</taxon>
        <taxon>Tritrichomonadidae</taxon>
        <taxon>Tritrichomonas</taxon>
    </lineage>
</organism>
<dbReference type="RefSeq" id="XP_068349492.1">
    <property type="nucleotide sequence ID" value="XM_068495196.1"/>
</dbReference>
<dbReference type="GeneID" id="94829900"/>
<accession>A0A1J4JFC9</accession>
<dbReference type="GO" id="GO:0016301">
    <property type="term" value="F:kinase activity"/>
    <property type="evidence" value="ECO:0007669"/>
    <property type="project" value="UniProtKB-KW"/>
</dbReference>
<keyword evidence="2" id="KW-1185">Reference proteome</keyword>
<dbReference type="OrthoDB" id="193931at2759"/>
<evidence type="ECO:0000313" key="1">
    <source>
        <dbReference type="EMBL" id="OHS96355.1"/>
    </source>
</evidence>
<comment type="caution">
    <text evidence="1">The sequence shown here is derived from an EMBL/GenBank/DDBJ whole genome shotgun (WGS) entry which is preliminary data.</text>
</comment>
<name>A0A1J4JFC9_9EUKA</name>
<dbReference type="EMBL" id="MLAK01001182">
    <property type="protein sequence ID" value="OHS96355.1"/>
    <property type="molecule type" value="Genomic_DNA"/>
</dbReference>
<gene>
    <name evidence="1" type="ORF">TRFO_10008</name>
</gene>
<dbReference type="VEuPathDB" id="TrichDB:TRFO_10008"/>
<protein>
    <submittedName>
        <fullName evidence="1">CAMK family protein kinase</fullName>
    </submittedName>
</protein>
<evidence type="ECO:0000313" key="2">
    <source>
        <dbReference type="Proteomes" id="UP000179807"/>
    </source>
</evidence>
<reference evidence="1" key="1">
    <citation type="submission" date="2016-10" db="EMBL/GenBank/DDBJ databases">
        <authorList>
            <person name="Benchimol M."/>
            <person name="Almeida L.G."/>
            <person name="Vasconcelos A.T."/>
            <person name="Perreira-Neves A."/>
            <person name="Rosa I.A."/>
            <person name="Tasca T."/>
            <person name="Bogo M.R."/>
            <person name="de Souza W."/>
        </authorList>
    </citation>
    <scope>NUCLEOTIDE SEQUENCE [LARGE SCALE GENOMIC DNA]</scope>
    <source>
        <strain evidence="1">K</strain>
    </source>
</reference>
<keyword evidence="1" id="KW-0418">Kinase</keyword>
<dbReference type="AlphaFoldDB" id="A0A1J4JFC9"/>
<dbReference type="Proteomes" id="UP000179807">
    <property type="component" value="Unassembled WGS sequence"/>
</dbReference>
<dbReference type="SUPFAM" id="SSF56112">
    <property type="entry name" value="Protein kinase-like (PK-like)"/>
    <property type="match status" value="1"/>
</dbReference>
<proteinExistence type="predicted"/>
<sequence length="268" mass="29946">MPDNLPPPIQDLIARMLIVNPQERINIANIKQHPAFRIGLPENYVSPTPLPIPSIPNPIDPATIDPSVLSTLLQIGFADEQELIAEFSREGHSMAKVFYSMLTTNVSLESLPWVAPIIEQHPSEAYLQSPAFVGQNSLGFGSSPDFLPDSYSMGSEVSSLAERAPWAYLPTNDYKYDVMQPCLGIQLPLEQLMTSLQILLTSLHFQWFHPDDCSIFSRRADDMMYLVARCEKVQATQSITMNLYFSQASQNAIGNILENVKFMLSPSE</sequence>